<sequence>MSTIISGGHFIGRLAMHFGLGPERQQAAATGAHEADDAGLAAEEGAQEIPILAPAPAHAPPPAPQPRTTSQRIERVEEDVHDLRRDVIGLRGVVESFTTEQSRVST</sequence>
<feature type="compositionally biased region" description="Low complexity" evidence="1">
    <location>
        <begin position="27"/>
        <end position="44"/>
    </location>
</feature>
<accession>A0ABQ5HCS0</accession>
<protein>
    <submittedName>
        <fullName evidence="2">Uncharacterized protein</fullName>
    </submittedName>
</protein>
<evidence type="ECO:0000313" key="2">
    <source>
        <dbReference type="EMBL" id="GJT85683.1"/>
    </source>
</evidence>
<evidence type="ECO:0000313" key="3">
    <source>
        <dbReference type="Proteomes" id="UP001151760"/>
    </source>
</evidence>
<proteinExistence type="predicted"/>
<reference evidence="2" key="1">
    <citation type="journal article" date="2022" name="Int. J. Mol. Sci.">
        <title>Draft Genome of Tanacetum Coccineum: Genomic Comparison of Closely Related Tanacetum-Family Plants.</title>
        <authorList>
            <person name="Yamashiro T."/>
            <person name="Shiraishi A."/>
            <person name="Nakayama K."/>
            <person name="Satake H."/>
        </authorList>
    </citation>
    <scope>NUCLEOTIDE SEQUENCE</scope>
</reference>
<feature type="region of interest" description="Disordered" evidence="1">
    <location>
        <begin position="24"/>
        <end position="71"/>
    </location>
</feature>
<comment type="caution">
    <text evidence="2">The sequence shown here is derived from an EMBL/GenBank/DDBJ whole genome shotgun (WGS) entry which is preliminary data.</text>
</comment>
<name>A0ABQ5HCS0_9ASTR</name>
<gene>
    <name evidence="2" type="ORF">Tco_1067400</name>
</gene>
<dbReference type="EMBL" id="BQNB010019473">
    <property type="protein sequence ID" value="GJT85683.1"/>
    <property type="molecule type" value="Genomic_DNA"/>
</dbReference>
<keyword evidence="3" id="KW-1185">Reference proteome</keyword>
<organism evidence="2 3">
    <name type="scientific">Tanacetum coccineum</name>
    <dbReference type="NCBI Taxonomy" id="301880"/>
    <lineage>
        <taxon>Eukaryota</taxon>
        <taxon>Viridiplantae</taxon>
        <taxon>Streptophyta</taxon>
        <taxon>Embryophyta</taxon>
        <taxon>Tracheophyta</taxon>
        <taxon>Spermatophyta</taxon>
        <taxon>Magnoliopsida</taxon>
        <taxon>eudicotyledons</taxon>
        <taxon>Gunneridae</taxon>
        <taxon>Pentapetalae</taxon>
        <taxon>asterids</taxon>
        <taxon>campanulids</taxon>
        <taxon>Asterales</taxon>
        <taxon>Asteraceae</taxon>
        <taxon>Asteroideae</taxon>
        <taxon>Anthemideae</taxon>
        <taxon>Anthemidinae</taxon>
        <taxon>Tanacetum</taxon>
    </lineage>
</organism>
<evidence type="ECO:0000256" key="1">
    <source>
        <dbReference type="SAM" id="MobiDB-lite"/>
    </source>
</evidence>
<dbReference type="Proteomes" id="UP001151760">
    <property type="component" value="Unassembled WGS sequence"/>
</dbReference>
<reference evidence="2" key="2">
    <citation type="submission" date="2022-01" db="EMBL/GenBank/DDBJ databases">
        <authorList>
            <person name="Yamashiro T."/>
            <person name="Shiraishi A."/>
            <person name="Satake H."/>
            <person name="Nakayama K."/>
        </authorList>
    </citation>
    <scope>NUCLEOTIDE SEQUENCE</scope>
</reference>